<dbReference type="RefSeq" id="WP_188364601.1">
    <property type="nucleotide sequence ID" value="NZ_BAABJF010000017.1"/>
</dbReference>
<accession>A0A917FLE9</accession>
<dbReference type="InterPro" id="IPR006311">
    <property type="entry name" value="TAT_signal"/>
</dbReference>
<feature type="chain" id="PRO_5037265007" description="DUF1800 domain-containing protein" evidence="1">
    <location>
        <begin position="29"/>
        <end position="605"/>
    </location>
</feature>
<dbReference type="InterPro" id="IPR014917">
    <property type="entry name" value="DUF1800"/>
</dbReference>
<evidence type="ECO:0000313" key="2">
    <source>
        <dbReference type="EMBL" id="GGF90914.1"/>
    </source>
</evidence>
<feature type="signal peptide" evidence="1">
    <location>
        <begin position="1"/>
        <end position="28"/>
    </location>
</feature>
<dbReference type="EMBL" id="BMEO01000003">
    <property type="protein sequence ID" value="GGF90914.1"/>
    <property type="molecule type" value="Genomic_DNA"/>
</dbReference>
<reference evidence="2" key="1">
    <citation type="journal article" date="2014" name="Int. J. Syst. Evol. Microbiol.">
        <title>Complete genome sequence of Corynebacterium casei LMG S-19264T (=DSM 44701T), isolated from a smear-ripened cheese.</title>
        <authorList>
            <consortium name="US DOE Joint Genome Institute (JGI-PGF)"/>
            <person name="Walter F."/>
            <person name="Albersmeier A."/>
            <person name="Kalinowski J."/>
            <person name="Ruckert C."/>
        </authorList>
    </citation>
    <scope>NUCLEOTIDE SEQUENCE</scope>
    <source>
        <strain evidence="2">CGMCC 1.12181</strain>
    </source>
</reference>
<keyword evidence="3" id="KW-1185">Reference proteome</keyword>
<proteinExistence type="predicted"/>
<dbReference type="Pfam" id="PF08811">
    <property type="entry name" value="DUF1800"/>
    <property type="match status" value="1"/>
</dbReference>
<reference evidence="2" key="2">
    <citation type="submission" date="2020-09" db="EMBL/GenBank/DDBJ databases">
        <authorList>
            <person name="Sun Q."/>
            <person name="Zhou Y."/>
        </authorList>
    </citation>
    <scope>NUCLEOTIDE SEQUENCE</scope>
    <source>
        <strain evidence="2">CGMCC 1.12181</strain>
    </source>
</reference>
<evidence type="ECO:0000313" key="3">
    <source>
        <dbReference type="Proteomes" id="UP000605253"/>
    </source>
</evidence>
<gene>
    <name evidence="2" type="ORF">GCM10011365_10100</name>
</gene>
<dbReference type="Proteomes" id="UP000605253">
    <property type="component" value="Unassembled WGS sequence"/>
</dbReference>
<protein>
    <recommendedName>
        <fullName evidence="4">DUF1800 domain-containing protein</fullName>
    </recommendedName>
</protein>
<comment type="caution">
    <text evidence="2">The sequence shown here is derived from an EMBL/GenBank/DDBJ whole genome shotgun (WGS) entry which is preliminary data.</text>
</comment>
<dbReference type="PROSITE" id="PS51318">
    <property type="entry name" value="TAT"/>
    <property type="match status" value="1"/>
</dbReference>
<evidence type="ECO:0000256" key="1">
    <source>
        <dbReference type="SAM" id="SignalP"/>
    </source>
</evidence>
<sequence length="605" mass="69143">MKDYRQSRRQVMAGLSTAGLLTALPFSALPTATNQKSVPPKQQPTAGFKAAPLPNQTFAHMVLNRLGYGVTPGIMDKTYFQGLGTTDADRLSQFVDQQLAGGNDVYVNQRINQAGTYETLNKTLNQLWVDYHIDANNQTSSSQPVGEHMLLKFLRSTYSLFPLRERIAEFWHNHFSVYGYDYYARSVWSSWDRDVIRTHMLGNFKDFLIATARHPAMLYYLDNYNNSRSEPNENYGRELIELHTLGVENYYGLAQPHEVPTITVNESGGPWPANGVIQQYYVDNDVYETARCLTGWRVNDSTSLGDTGEFYYDSGRHDNFAKSVLTGGFQNFTANQGETDGFEVMEMLAYHPGTAKHIAGKLARAFISDNPPQQLIDDVATVFYDNRTAANQLELVFKALFNHAAFSDPQYWQSKVKRPFDVVVSAMRACDADFTLRPDDGDSNSFVYRMDDTGHFPYEWRPPDGYPTDSSFWLNSTALVHTWKTVDWLIDHDASSSPLLPIVPYVVQHFQGLPATELTPDNMVSYWMSRLFDQTPTNGWLGDPVYESIITFILTRPQDPRYPQWHRSNYIDMSMLANNEWPYYWGERLRGAVKLMIASPYFMQR</sequence>
<dbReference type="AlphaFoldDB" id="A0A917FLE9"/>
<keyword evidence="1" id="KW-0732">Signal</keyword>
<evidence type="ECO:0008006" key="4">
    <source>
        <dbReference type="Google" id="ProtNLM"/>
    </source>
</evidence>
<name>A0A917FLE9_9GAMM</name>
<organism evidence="2 3">
    <name type="scientific">Marinicella pacifica</name>
    <dbReference type="NCBI Taxonomy" id="1171543"/>
    <lineage>
        <taxon>Bacteria</taxon>
        <taxon>Pseudomonadati</taxon>
        <taxon>Pseudomonadota</taxon>
        <taxon>Gammaproteobacteria</taxon>
        <taxon>Lysobacterales</taxon>
        <taxon>Marinicellaceae</taxon>
        <taxon>Marinicella</taxon>
    </lineage>
</organism>